<dbReference type="GO" id="GO:0005886">
    <property type="term" value="C:plasma membrane"/>
    <property type="evidence" value="ECO:0007669"/>
    <property type="project" value="UniProtKB-SubCell"/>
</dbReference>
<keyword evidence="5 7" id="KW-1133">Transmembrane helix</keyword>
<dbReference type="Pfam" id="PF05640">
    <property type="entry name" value="NKAIN"/>
    <property type="match status" value="1"/>
</dbReference>
<evidence type="ECO:0000256" key="5">
    <source>
        <dbReference type="ARBA" id="ARBA00022989"/>
    </source>
</evidence>
<accession>A0A482X1U3</accession>
<sequence length="406" mass="44898">MGFCSNRSFLLTICILQLIFIFWRQVFDFLGYMWGPILINFFQIIFVIFGFFGACQYRAKYTISYTVWTVFWFVWNVFIFCFYLNVGGLNRESDILGLGTGAVSWWESNGPGCKASFLGNLTSLEEYPWKPPRPDIVTGCLVEYHHLEAIQASLHAVLAILGIVGGFSLSRSLLEDDDGSPVNKNKKPNGPPPLYSIEYTPRHNNEDTDDYSSHEVLEDGDNRLPSSRPMTPRRVKRRSINSRGSSGGGGNTLPPPPHYNNIPPPQRRSTRSSTRSSGRHRHKSQNPVTRIIDHQQQKAAAAAASSDAAANRGSLYGGHCNPLYQQSSTHSLDQDCERPPSARSTYSNYHGTRAFSYIGGGGGGGVIATPQVPHHSNRHSSAFLSGGPPAYNSTLHSHSVDSETVI</sequence>
<dbReference type="InterPro" id="IPR008516">
    <property type="entry name" value="Na/K-Atpase_Interacting"/>
</dbReference>
<evidence type="ECO:0000256" key="6">
    <source>
        <dbReference type="ARBA" id="ARBA00023136"/>
    </source>
</evidence>
<evidence type="ECO:0000256" key="8">
    <source>
        <dbReference type="SAM" id="MobiDB-lite"/>
    </source>
</evidence>
<keyword evidence="6 7" id="KW-0472">Membrane</keyword>
<organism evidence="9 10">
    <name type="scientific">Laodelphax striatellus</name>
    <name type="common">Small brown planthopper</name>
    <name type="synonym">Delphax striatella</name>
    <dbReference type="NCBI Taxonomy" id="195883"/>
    <lineage>
        <taxon>Eukaryota</taxon>
        <taxon>Metazoa</taxon>
        <taxon>Ecdysozoa</taxon>
        <taxon>Arthropoda</taxon>
        <taxon>Hexapoda</taxon>
        <taxon>Insecta</taxon>
        <taxon>Pterygota</taxon>
        <taxon>Neoptera</taxon>
        <taxon>Paraneoptera</taxon>
        <taxon>Hemiptera</taxon>
        <taxon>Auchenorrhyncha</taxon>
        <taxon>Fulgoroidea</taxon>
        <taxon>Delphacidae</taxon>
        <taxon>Criomorphinae</taxon>
        <taxon>Laodelphax</taxon>
    </lineage>
</organism>
<comment type="caution">
    <text evidence="9">The sequence shown here is derived from an EMBL/GenBank/DDBJ whole genome shotgun (WGS) entry which is preliminary data.</text>
</comment>
<feature type="region of interest" description="Disordered" evidence="8">
    <location>
        <begin position="176"/>
        <end position="290"/>
    </location>
</feature>
<evidence type="ECO:0000256" key="2">
    <source>
        <dbReference type="ARBA" id="ARBA00006364"/>
    </source>
</evidence>
<name>A0A482X1U3_LAOST</name>
<dbReference type="OrthoDB" id="10050321at2759"/>
<feature type="transmembrane region" description="Helical" evidence="7">
    <location>
        <begin position="33"/>
        <end position="53"/>
    </location>
</feature>
<comment type="subcellular location">
    <subcellularLocation>
        <location evidence="1 7">Cell membrane</location>
        <topology evidence="1 7">Multi-pass membrane protein</topology>
    </subcellularLocation>
</comment>
<dbReference type="Proteomes" id="UP000291343">
    <property type="component" value="Unassembled WGS sequence"/>
</dbReference>
<keyword evidence="3 7" id="KW-1003">Cell membrane</keyword>
<dbReference type="PANTHER" id="PTHR13084:SF6">
    <property type="entry name" value="SODIUM_POTASSIUM-TRANSPORTING ATPASE SUBUNIT BETA-1-INTERACTING PROTEIN"/>
    <property type="match status" value="1"/>
</dbReference>
<dbReference type="InParanoid" id="A0A482X1U3"/>
<evidence type="ECO:0000256" key="4">
    <source>
        <dbReference type="ARBA" id="ARBA00022692"/>
    </source>
</evidence>
<feature type="compositionally biased region" description="Pro residues" evidence="8">
    <location>
        <begin position="253"/>
        <end position="266"/>
    </location>
</feature>
<dbReference type="EMBL" id="QKKF02019547">
    <property type="protein sequence ID" value="RZF39847.1"/>
    <property type="molecule type" value="Genomic_DNA"/>
</dbReference>
<proteinExistence type="inferred from homology"/>
<feature type="compositionally biased region" description="Basic and acidic residues" evidence="8">
    <location>
        <begin position="200"/>
        <end position="222"/>
    </location>
</feature>
<reference evidence="9 10" key="1">
    <citation type="journal article" date="2017" name="Gigascience">
        <title>Genome sequence of the small brown planthopper, Laodelphax striatellus.</title>
        <authorList>
            <person name="Zhu J."/>
            <person name="Jiang F."/>
            <person name="Wang X."/>
            <person name="Yang P."/>
            <person name="Bao Y."/>
            <person name="Zhao W."/>
            <person name="Wang W."/>
            <person name="Lu H."/>
            <person name="Wang Q."/>
            <person name="Cui N."/>
            <person name="Li J."/>
            <person name="Chen X."/>
            <person name="Luo L."/>
            <person name="Yu J."/>
            <person name="Kang L."/>
            <person name="Cui F."/>
        </authorList>
    </citation>
    <scope>NUCLEOTIDE SEQUENCE [LARGE SCALE GENOMIC DNA]</scope>
    <source>
        <strain evidence="9">Lst14</strain>
    </source>
</reference>
<evidence type="ECO:0000256" key="7">
    <source>
        <dbReference type="RuleBase" id="RU368041"/>
    </source>
</evidence>
<feature type="transmembrane region" description="Helical" evidence="7">
    <location>
        <begin position="65"/>
        <end position="86"/>
    </location>
</feature>
<comment type="similarity">
    <text evidence="2 7">Belongs to the NKAIN family.</text>
</comment>
<keyword evidence="4 7" id="KW-0812">Transmembrane</keyword>
<evidence type="ECO:0000313" key="9">
    <source>
        <dbReference type="EMBL" id="RZF39847.1"/>
    </source>
</evidence>
<dbReference type="AlphaFoldDB" id="A0A482X1U3"/>
<feature type="compositionally biased region" description="Basic residues" evidence="8">
    <location>
        <begin position="231"/>
        <end position="240"/>
    </location>
</feature>
<evidence type="ECO:0000313" key="10">
    <source>
        <dbReference type="Proteomes" id="UP000291343"/>
    </source>
</evidence>
<evidence type="ECO:0000256" key="3">
    <source>
        <dbReference type="ARBA" id="ARBA00022475"/>
    </source>
</evidence>
<dbReference type="PANTHER" id="PTHR13084">
    <property type="entry name" value="T-CELL LYMPHOMA BREAKPOINT-ASSOCIATED TARGET 1-RELATED"/>
    <property type="match status" value="1"/>
</dbReference>
<dbReference type="GO" id="GO:0002028">
    <property type="term" value="P:regulation of sodium ion transport"/>
    <property type="evidence" value="ECO:0007669"/>
    <property type="project" value="UniProtKB-UniRule"/>
</dbReference>
<feature type="transmembrane region" description="Helical" evidence="7">
    <location>
        <begin position="9"/>
        <end position="27"/>
    </location>
</feature>
<keyword evidence="10" id="KW-1185">Reference proteome</keyword>
<evidence type="ECO:0000256" key="1">
    <source>
        <dbReference type="ARBA" id="ARBA00004651"/>
    </source>
</evidence>
<gene>
    <name evidence="9" type="ORF">LSTR_LSTR000495</name>
</gene>
<protein>
    <recommendedName>
        <fullName evidence="7">Sodium/potassium-transporting ATPase subunit beta-1-interacting protein</fullName>
        <shortName evidence="7">Na(+)/K(+)-transporting ATPase subunit beta-1-interacting protein</shortName>
    </recommendedName>
</protein>